<dbReference type="Proteomes" id="UP000255233">
    <property type="component" value="Unassembled WGS sequence"/>
</dbReference>
<dbReference type="OrthoDB" id="1097715at2"/>
<dbReference type="Gene3D" id="2.40.128.410">
    <property type="match status" value="1"/>
</dbReference>
<dbReference type="InterPro" id="IPR025347">
    <property type="entry name" value="DUF4251"/>
</dbReference>
<proteinExistence type="predicted"/>
<protein>
    <recommendedName>
        <fullName evidence="4">DUF4251 domain-containing protein</fullName>
    </recommendedName>
</protein>
<dbReference type="RefSeq" id="WP_027290859.1">
    <property type="nucleotide sequence ID" value="NZ_CALVFX010000005.1"/>
</dbReference>
<sequence>MKKLFLSILMVSLVATVAAQDYTKKEVRDEKRTERQQAMVQQLTNALKTHNFTFSASQMTPQFMGPQQALNQWNNYVSVYPGYLEVSLPYVSVAQNVTTVPKRIEINTVRFNFWEDMNSGSQWTLVFQTEWGDVKYVFHLNYDINNGMATLTLVPNMGNTVSYTGTIQAN</sequence>
<feature type="signal peptide" evidence="1">
    <location>
        <begin position="1"/>
        <end position="19"/>
    </location>
</feature>
<reference evidence="2 3" key="1">
    <citation type="submission" date="2018-06" db="EMBL/GenBank/DDBJ databases">
        <authorList>
            <consortium name="Pathogen Informatics"/>
            <person name="Doyle S."/>
        </authorList>
    </citation>
    <scope>NUCLEOTIDE SEQUENCE [LARGE SCALE GENOMIC DNA]</scope>
    <source>
        <strain evidence="2 3">NCTC11190</strain>
    </source>
</reference>
<feature type="chain" id="PRO_5016945560" description="DUF4251 domain-containing protein" evidence="1">
    <location>
        <begin position="20"/>
        <end position="170"/>
    </location>
</feature>
<evidence type="ECO:0000313" key="3">
    <source>
        <dbReference type="Proteomes" id="UP000255233"/>
    </source>
</evidence>
<dbReference type="AlphaFoldDB" id="A0A379MNJ0"/>
<keyword evidence="3" id="KW-1185">Reference proteome</keyword>
<dbReference type="Pfam" id="PF14059">
    <property type="entry name" value="DUF4251"/>
    <property type="match status" value="1"/>
</dbReference>
<gene>
    <name evidence="2" type="ORF">NCTC11190_00310</name>
</gene>
<evidence type="ECO:0000256" key="1">
    <source>
        <dbReference type="SAM" id="SignalP"/>
    </source>
</evidence>
<evidence type="ECO:0008006" key="4">
    <source>
        <dbReference type="Google" id="ProtNLM"/>
    </source>
</evidence>
<name>A0A379MNJ0_9BACT</name>
<organism evidence="2 3">
    <name type="scientific">Rikenella microfusus</name>
    <dbReference type="NCBI Taxonomy" id="28139"/>
    <lineage>
        <taxon>Bacteria</taxon>
        <taxon>Pseudomonadati</taxon>
        <taxon>Bacteroidota</taxon>
        <taxon>Bacteroidia</taxon>
        <taxon>Bacteroidales</taxon>
        <taxon>Rikenellaceae</taxon>
        <taxon>Rikenella</taxon>
    </lineage>
</organism>
<evidence type="ECO:0000313" key="2">
    <source>
        <dbReference type="EMBL" id="SUE33115.1"/>
    </source>
</evidence>
<keyword evidence="1" id="KW-0732">Signal</keyword>
<accession>A0A379MNJ0</accession>
<dbReference type="STRING" id="880526.GCA_000427365_01133"/>
<dbReference type="EMBL" id="UGVL01000001">
    <property type="protein sequence ID" value="SUE33115.1"/>
    <property type="molecule type" value="Genomic_DNA"/>
</dbReference>